<dbReference type="InterPro" id="IPR011006">
    <property type="entry name" value="CheY-like_superfamily"/>
</dbReference>
<evidence type="ECO:0000256" key="12">
    <source>
        <dbReference type="SAM" id="Phobius"/>
    </source>
</evidence>
<keyword evidence="5" id="KW-0808">Transferase</keyword>
<dbReference type="Gene3D" id="3.40.50.2300">
    <property type="match status" value="1"/>
</dbReference>
<evidence type="ECO:0000256" key="5">
    <source>
        <dbReference type="ARBA" id="ARBA00022679"/>
    </source>
</evidence>
<dbReference type="InterPro" id="IPR036890">
    <property type="entry name" value="HATPase_C_sf"/>
</dbReference>
<dbReference type="Gene3D" id="3.30.450.350">
    <property type="entry name" value="CHASE domain"/>
    <property type="match status" value="1"/>
</dbReference>
<dbReference type="PANTHER" id="PTHR43047:SF62">
    <property type="entry name" value="SENSOR HISTIDINE KINASE DPIB"/>
    <property type="match status" value="1"/>
</dbReference>
<dbReference type="EMBL" id="CAKOGP040001836">
    <property type="protein sequence ID" value="CAJ1953590.1"/>
    <property type="molecule type" value="Genomic_DNA"/>
</dbReference>
<dbReference type="Gene3D" id="1.10.287.130">
    <property type="match status" value="1"/>
</dbReference>
<dbReference type="InterPro" id="IPR004358">
    <property type="entry name" value="Sig_transdc_His_kin-like_C"/>
</dbReference>
<feature type="domain" description="Histidine kinase" evidence="13">
    <location>
        <begin position="482"/>
        <end position="708"/>
    </location>
</feature>
<dbReference type="AlphaFoldDB" id="A0AAD2FU79"/>
<keyword evidence="9 12" id="KW-0472">Membrane</keyword>
<dbReference type="GO" id="GO:0000155">
    <property type="term" value="F:phosphorelay sensor kinase activity"/>
    <property type="evidence" value="ECO:0007669"/>
    <property type="project" value="InterPro"/>
</dbReference>
<feature type="domain" description="CHASE" evidence="15">
    <location>
        <begin position="173"/>
        <end position="303"/>
    </location>
</feature>
<keyword evidence="7" id="KW-0418">Kinase</keyword>
<dbReference type="Pfam" id="PF03924">
    <property type="entry name" value="CHASE"/>
    <property type="match status" value="1"/>
</dbReference>
<keyword evidence="8 12" id="KW-1133">Transmembrane helix</keyword>
<dbReference type="SUPFAM" id="SSF55874">
    <property type="entry name" value="ATPase domain of HSP90 chaperone/DNA topoisomerase II/histidine kinase"/>
    <property type="match status" value="1"/>
</dbReference>
<evidence type="ECO:0000256" key="3">
    <source>
        <dbReference type="ARBA" id="ARBA00012438"/>
    </source>
</evidence>
<dbReference type="SMART" id="SM00387">
    <property type="entry name" value="HATPase_c"/>
    <property type="match status" value="1"/>
</dbReference>
<organism evidence="16 17">
    <name type="scientific">Cylindrotheca closterium</name>
    <dbReference type="NCBI Taxonomy" id="2856"/>
    <lineage>
        <taxon>Eukaryota</taxon>
        <taxon>Sar</taxon>
        <taxon>Stramenopiles</taxon>
        <taxon>Ochrophyta</taxon>
        <taxon>Bacillariophyta</taxon>
        <taxon>Bacillariophyceae</taxon>
        <taxon>Bacillariophycidae</taxon>
        <taxon>Bacillariales</taxon>
        <taxon>Bacillariaceae</taxon>
        <taxon>Cylindrotheca</taxon>
    </lineage>
</organism>
<dbReference type="InterPro" id="IPR006189">
    <property type="entry name" value="CHASE_dom"/>
</dbReference>
<dbReference type="SMART" id="SM00448">
    <property type="entry name" value="REC"/>
    <property type="match status" value="1"/>
</dbReference>
<gene>
    <name evidence="16" type="ORF">CYCCA115_LOCUS14189</name>
</gene>
<evidence type="ECO:0000313" key="17">
    <source>
        <dbReference type="Proteomes" id="UP001295423"/>
    </source>
</evidence>
<evidence type="ECO:0000259" key="13">
    <source>
        <dbReference type="PROSITE" id="PS50109"/>
    </source>
</evidence>
<feature type="domain" description="Response regulatory" evidence="14">
    <location>
        <begin position="749"/>
        <end position="866"/>
    </location>
</feature>
<dbReference type="PROSITE" id="PS50839">
    <property type="entry name" value="CHASE"/>
    <property type="match status" value="1"/>
</dbReference>
<dbReference type="InterPro" id="IPR042240">
    <property type="entry name" value="CHASE_sf"/>
</dbReference>
<evidence type="ECO:0000259" key="15">
    <source>
        <dbReference type="PROSITE" id="PS50839"/>
    </source>
</evidence>
<dbReference type="PANTHER" id="PTHR43047">
    <property type="entry name" value="TWO-COMPONENT HISTIDINE PROTEIN KINASE"/>
    <property type="match status" value="1"/>
</dbReference>
<dbReference type="SMART" id="SM01079">
    <property type="entry name" value="CHASE"/>
    <property type="match status" value="1"/>
</dbReference>
<evidence type="ECO:0000256" key="6">
    <source>
        <dbReference type="ARBA" id="ARBA00022692"/>
    </source>
</evidence>
<accession>A0AAD2FU79</accession>
<evidence type="ECO:0000259" key="14">
    <source>
        <dbReference type="PROSITE" id="PS50110"/>
    </source>
</evidence>
<dbReference type="GO" id="GO:0005886">
    <property type="term" value="C:plasma membrane"/>
    <property type="evidence" value="ECO:0007669"/>
    <property type="project" value="TreeGrafter"/>
</dbReference>
<dbReference type="CDD" id="cd00082">
    <property type="entry name" value="HisKA"/>
    <property type="match status" value="1"/>
</dbReference>
<dbReference type="Proteomes" id="UP001295423">
    <property type="component" value="Unassembled WGS sequence"/>
</dbReference>
<dbReference type="SUPFAM" id="SSF47384">
    <property type="entry name" value="Homodimeric domain of signal transducing histidine kinase"/>
    <property type="match status" value="1"/>
</dbReference>
<sequence length="873" mass="97266">MVFSKFRMRKTKSETLREIKSHIEGSIQLHTASSNHEDEEEGHSSSAPRVVDVVEPYQRAPQSDTGSTGSNRSLSQLSLQNLRKHQSDNLIRLILVLGALTTAGFLWIGLKGALSQTEDEFIRSALFAENRVTEALDDYLNAASLVHNRCRHNFTRTDFREMYEYLDSSGLVFQAVQFVPNVTNAERQDAEDEAEAYYADNYPNVNYTGFQGFNTPTSGLEPRWRNQSFYFPVQYQEPIVGNEAAIDLDYYSSGSRRQTVDSLFNSAGPALTDRLVLVNEGTKELRCGSSGKSAGYGVVLMHPGVNLTTQPDIWPRDISAIVICIRDLLERSITSDGRDSKIFIHDLSDPSVRNGEPVFLGGAEIRKTTGAAPFVRMIAGDSFASLVDKNLFHQQTIKAANREWTITVVDMEGWWDFNLPFIILGGAIILCSAISLAAYVRNDARKTKRYNELKVEASHEKAALILKNARQATKTERELNDFIAHEVRNPVAAAMAACNFVQTELNKPKPFVEEEALEVAQGDMSVIENALKFVNDLLRNMLDMHRAGNKQLQVNMVATDLKHDVIEPVAGMLHKRGSKVEVIVACPDNLWINADPLRLKQVILNLGRNSSKFIEEGFIRIKAEEVDGNVKLFVDDSGSGIPPEKRDSLFAKFQESLDVLSQGTGIGLYLCKSLVDLMGGKIYLDNDYHSGIEGRPGTSFVIDMRAPSVEPPMAQDNFRSTEVMFAIPGATDEELHPLSEADDLPENLRVLFVDDDSILRKLFKRSVKRIAPQWEVREASNGESALAITEKEEFDLIFVDMYMASVEKQLLGTETVSALRNVGITSKMCGLSANDLEEEYLQAGANAFMFKPFPCEAHELKLALGRILAKPDL</sequence>
<comment type="subcellular location">
    <subcellularLocation>
        <location evidence="2">Membrane</location>
    </subcellularLocation>
</comment>
<dbReference type="InterPro" id="IPR001789">
    <property type="entry name" value="Sig_transdc_resp-reg_receiver"/>
</dbReference>
<feature type="transmembrane region" description="Helical" evidence="12">
    <location>
        <begin position="90"/>
        <end position="110"/>
    </location>
</feature>
<evidence type="ECO:0000313" key="16">
    <source>
        <dbReference type="EMBL" id="CAJ1953590.1"/>
    </source>
</evidence>
<evidence type="ECO:0000256" key="9">
    <source>
        <dbReference type="ARBA" id="ARBA00023136"/>
    </source>
</evidence>
<dbReference type="GO" id="GO:0009927">
    <property type="term" value="F:histidine phosphotransfer kinase activity"/>
    <property type="evidence" value="ECO:0007669"/>
    <property type="project" value="TreeGrafter"/>
</dbReference>
<dbReference type="InterPro" id="IPR036097">
    <property type="entry name" value="HisK_dim/P_sf"/>
</dbReference>
<evidence type="ECO:0000256" key="4">
    <source>
        <dbReference type="ARBA" id="ARBA00022553"/>
    </source>
</evidence>
<dbReference type="Pfam" id="PF00072">
    <property type="entry name" value="Response_reg"/>
    <property type="match status" value="1"/>
</dbReference>
<keyword evidence="6 12" id="KW-0812">Transmembrane</keyword>
<feature type="region of interest" description="Disordered" evidence="11">
    <location>
        <begin position="31"/>
        <end position="50"/>
    </location>
</feature>
<dbReference type="InterPro" id="IPR005467">
    <property type="entry name" value="His_kinase_dom"/>
</dbReference>
<evidence type="ECO:0000256" key="11">
    <source>
        <dbReference type="SAM" id="MobiDB-lite"/>
    </source>
</evidence>
<dbReference type="EC" id="2.7.13.3" evidence="3"/>
<dbReference type="Gene3D" id="3.30.565.10">
    <property type="entry name" value="Histidine kinase-like ATPase, C-terminal domain"/>
    <property type="match status" value="1"/>
</dbReference>
<dbReference type="SUPFAM" id="SSF52172">
    <property type="entry name" value="CheY-like"/>
    <property type="match status" value="1"/>
</dbReference>
<reference evidence="16" key="1">
    <citation type="submission" date="2023-08" db="EMBL/GenBank/DDBJ databases">
        <authorList>
            <person name="Audoor S."/>
            <person name="Bilcke G."/>
        </authorList>
    </citation>
    <scope>NUCLEOTIDE SEQUENCE</scope>
</reference>
<dbReference type="PRINTS" id="PR00344">
    <property type="entry name" value="BCTRLSENSOR"/>
</dbReference>
<evidence type="ECO:0000256" key="1">
    <source>
        <dbReference type="ARBA" id="ARBA00000085"/>
    </source>
</evidence>
<evidence type="ECO:0000256" key="10">
    <source>
        <dbReference type="PROSITE-ProRule" id="PRU00169"/>
    </source>
</evidence>
<dbReference type="InterPro" id="IPR003661">
    <property type="entry name" value="HisK_dim/P_dom"/>
</dbReference>
<evidence type="ECO:0000256" key="8">
    <source>
        <dbReference type="ARBA" id="ARBA00022989"/>
    </source>
</evidence>
<comment type="catalytic activity">
    <reaction evidence="1">
        <text>ATP + protein L-histidine = ADP + protein N-phospho-L-histidine.</text>
        <dbReference type="EC" id="2.7.13.3"/>
    </reaction>
</comment>
<name>A0AAD2FU79_9STRA</name>
<dbReference type="PROSITE" id="PS50109">
    <property type="entry name" value="HIS_KIN"/>
    <property type="match status" value="1"/>
</dbReference>
<protein>
    <recommendedName>
        <fullName evidence="3">histidine kinase</fullName>
        <ecNumber evidence="3">2.7.13.3</ecNumber>
    </recommendedName>
</protein>
<evidence type="ECO:0000256" key="2">
    <source>
        <dbReference type="ARBA" id="ARBA00004370"/>
    </source>
</evidence>
<comment type="caution">
    <text evidence="16">The sequence shown here is derived from an EMBL/GenBank/DDBJ whole genome shotgun (WGS) entry which is preliminary data.</text>
</comment>
<keyword evidence="17" id="KW-1185">Reference proteome</keyword>
<dbReference type="InterPro" id="IPR003594">
    <property type="entry name" value="HATPase_dom"/>
</dbReference>
<proteinExistence type="predicted"/>
<dbReference type="Pfam" id="PF02518">
    <property type="entry name" value="HATPase_c"/>
    <property type="match status" value="1"/>
</dbReference>
<feature type="modified residue" description="4-aspartylphosphate" evidence="10">
    <location>
        <position position="800"/>
    </location>
</feature>
<keyword evidence="4 10" id="KW-0597">Phosphoprotein</keyword>
<dbReference type="PROSITE" id="PS50110">
    <property type="entry name" value="RESPONSE_REGULATORY"/>
    <property type="match status" value="1"/>
</dbReference>
<evidence type="ECO:0000256" key="7">
    <source>
        <dbReference type="ARBA" id="ARBA00022777"/>
    </source>
</evidence>
<feature type="transmembrane region" description="Helical" evidence="12">
    <location>
        <begin position="419"/>
        <end position="440"/>
    </location>
</feature>